<feature type="compositionally biased region" description="Low complexity" evidence="1">
    <location>
        <begin position="178"/>
        <end position="196"/>
    </location>
</feature>
<feature type="region of interest" description="Disordered" evidence="1">
    <location>
        <begin position="241"/>
        <end position="345"/>
    </location>
</feature>
<feature type="region of interest" description="Disordered" evidence="1">
    <location>
        <begin position="105"/>
        <end position="209"/>
    </location>
</feature>
<proteinExistence type="predicted"/>
<feature type="region of interest" description="Disordered" evidence="1">
    <location>
        <begin position="1"/>
        <end position="20"/>
    </location>
</feature>
<feature type="compositionally biased region" description="Pro residues" evidence="1">
    <location>
        <begin position="165"/>
        <end position="177"/>
    </location>
</feature>
<keyword evidence="3" id="KW-1185">Reference proteome</keyword>
<feature type="region of interest" description="Disordered" evidence="1">
    <location>
        <begin position="35"/>
        <end position="80"/>
    </location>
</feature>
<dbReference type="GeneID" id="36543373"/>
<sequence length="384" mass="42129">MFEDFSFSSPSSTRPPRLAIDSDDRLMVDCDTTLISPMSSRCPSPRTCNPPATASHRFPRSLSRARSLQFHRSPQQAPTSVPLSAYENFLHNKRLSITTLTQKLHEHSLHSQSASPSPRPADLPMDTPPQSATSDSFPGYVLTPPDTEHGDNTDDDLDEGFFDSFPPPGAQRPPSPSSSPFLSPTSAPAADSILLPPVDPQPADPQPALDSWSIRSQRQHISRMQCNPSTIDAMRRAVLTEPPTSSSYFPPTWSFPDTTTTTNNNTNTNINTTNHLNDDCHPSSLPPQQSPRRRASTLHRHTSRFRPSPPSTASESCDSSSSRNRRKSSPISALAAQSHGGSRIEKHYHHASAAEMRKKSEQGLRRKSLVSAALASMVENMPIE</sequence>
<feature type="compositionally biased region" description="Polar residues" evidence="1">
    <location>
        <begin position="64"/>
        <end position="80"/>
    </location>
</feature>
<gene>
    <name evidence="2" type="ORF">P168DRAFT_280107</name>
</gene>
<dbReference type="RefSeq" id="XP_024695317.1">
    <property type="nucleotide sequence ID" value="XM_024835849.1"/>
</dbReference>
<dbReference type="OrthoDB" id="4186330at2759"/>
<dbReference type="VEuPathDB" id="FungiDB:P168DRAFT_280107"/>
<feature type="compositionally biased region" description="Polar residues" evidence="1">
    <location>
        <begin position="35"/>
        <end position="52"/>
    </location>
</feature>
<feature type="compositionally biased region" description="Low complexity" evidence="1">
    <location>
        <begin position="311"/>
        <end position="322"/>
    </location>
</feature>
<organism evidence="2 3">
    <name type="scientific">Aspergillus campestris (strain IBT 28561)</name>
    <dbReference type="NCBI Taxonomy" id="1392248"/>
    <lineage>
        <taxon>Eukaryota</taxon>
        <taxon>Fungi</taxon>
        <taxon>Dikarya</taxon>
        <taxon>Ascomycota</taxon>
        <taxon>Pezizomycotina</taxon>
        <taxon>Eurotiomycetes</taxon>
        <taxon>Eurotiomycetidae</taxon>
        <taxon>Eurotiales</taxon>
        <taxon>Aspergillaceae</taxon>
        <taxon>Aspergillus</taxon>
        <taxon>Aspergillus subgen. Circumdati</taxon>
    </lineage>
</organism>
<feature type="compositionally biased region" description="Basic residues" evidence="1">
    <location>
        <begin position="291"/>
        <end position="304"/>
    </location>
</feature>
<comment type="caution">
    <text evidence="2">The sequence shown here is derived from an EMBL/GenBank/DDBJ whole genome shotgun (WGS) entry which is preliminary data.</text>
</comment>
<reference evidence="2" key="1">
    <citation type="submission" date="2016-12" db="EMBL/GenBank/DDBJ databases">
        <title>The genomes of Aspergillus section Nigri reveals drivers in fungal speciation.</title>
        <authorList>
            <consortium name="DOE Joint Genome Institute"/>
            <person name="Vesth T.C."/>
            <person name="Nybo J."/>
            <person name="Theobald S."/>
            <person name="Brandl J."/>
            <person name="Frisvad J.C."/>
            <person name="Nielsen K.F."/>
            <person name="Lyhne E.K."/>
            <person name="Kogle M.E."/>
            <person name="Kuo A."/>
            <person name="Riley R."/>
            <person name="Clum A."/>
            <person name="Nolan M."/>
            <person name="Lipzen A."/>
            <person name="Salamov A."/>
            <person name="Henrissat B."/>
            <person name="Wiebenga A."/>
            <person name="De vries R.P."/>
            <person name="Grigoriev I.V."/>
            <person name="Mortensen U.H."/>
            <person name="Andersen M.R."/>
            <person name="Baker S.E."/>
        </authorList>
    </citation>
    <scope>NUCLEOTIDE SEQUENCE</scope>
    <source>
        <strain evidence="2">IBT 28561</strain>
    </source>
</reference>
<dbReference type="EMBL" id="MSFM01000003">
    <property type="protein sequence ID" value="PKY06723.1"/>
    <property type="molecule type" value="Genomic_DNA"/>
</dbReference>
<dbReference type="Proteomes" id="UP000234254">
    <property type="component" value="Unassembled WGS sequence"/>
</dbReference>
<accession>A0A2I1DA17</accession>
<protein>
    <submittedName>
        <fullName evidence="2">Uncharacterized protein</fullName>
    </submittedName>
</protein>
<evidence type="ECO:0000313" key="3">
    <source>
        <dbReference type="Proteomes" id="UP000234254"/>
    </source>
</evidence>
<evidence type="ECO:0000256" key="1">
    <source>
        <dbReference type="SAM" id="MobiDB-lite"/>
    </source>
</evidence>
<evidence type="ECO:0000313" key="2">
    <source>
        <dbReference type="EMBL" id="PKY06723.1"/>
    </source>
</evidence>
<dbReference type="AlphaFoldDB" id="A0A2I1DA17"/>
<feature type="compositionally biased region" description="Low complexity" evidence="1">
    <location>
        <begin position="258"/>
        <end position="274"/>
    </location>
</feature>
<name>A0A2I1DA17_ASPC2</name>
<feature type="compositionally biased region" description="Low complexity" evidence="1">
    <location>
        <begin position="1"/>
        <end position="17"/>
    </location>
</feature>